<feature type="region of interest" description="Disordered" evidence="1">
    <location>
        <begin position="49"/>
        <end position="121"/>
    </location>
</feature>
<dbReference type="EMBL" id="QXGA01001914">
    <property type="protein sequence ID" value="KAE9107455.1"/>
    <property type="molecule type" value="Genomic_DNA"/>
</dbReference>
<evidence type="ECO:0000313" key="7">
    <source>
        <dbReference type="Proteomes" id="UP000440732"/>
    </source>
</evidence>
<dbReference type="Proteomes" id="UP000486351">
    <property type="component" value="Unassembled WGS sequence"/>
</dbReference>
<dbReference type="EMBL" id="QXGD01001052">
    <property type="protein sequence ID" value="KAE9216216.1"/>
    <property type="molecule type" value="Genomic_DNA"/>
</dbReference>
<evidence type="ECO:0000313" key="9">
    <source>
        <dbReference type="Proteomes" id="UP000488956"/>
    </source>
</evidence>
<reference evidence="6 7" key="1">
    <citation type="submission" date="2018-08" db="EMBL/GenBank/DDBJ databases">
        <title>Genomic investigation of the strawberry pathogen Phytophthora fragariae indicates pathogenicity is determined by transcriptional variation in three key races.</title>
        <authorList>
            <person name="Adams T.M."/>
            <person name="Armitage A.D."/>
            <person name="Sobczyk M.K."/>
            <person name="Bates H.J."/>
            <person name="Dunwell J.M."/>
            <person name="Nellist C.F."/>
            <person name="Harrison R.J."/>
        </authorList>
    </citation>
    <scope>NUCLEOTIDE SEQUENCE [LARGE SCALE GENOMIC DNA]</scope>
    <source>
        <strain evidence="4 6">BC-1</strain>
        <strain evidence="3 7">NOV-5</strain>
        <strain evidence="5 8">NOV-77</strain>
        <strain evidence="2 9">ONT-3</strain>
    </source>
</reference>
<evidence type="ECO:0000313" key="5">
    <source>
        <dbReference type="EMBL" id="KAE9345455.1"/>
    </source>
</evidence>
<comment type="caution">
    <text evidence="4">The sequence shown here is derived from an EMBL/GenBank/DDBJ whole genome shotgun (WGS) entry which is preliminary data.</text>
</comment>
<dbReference type="Proteomes" id="UP000440367">
    <property type="component" value="Unassembled WGS sequence"/>
</dbReference>
<dbReference type="AlphaFoldDB" id="A0A6A3YD56"/>
<dbReference type="Proteomes" id="UP000488956">
    <property type="component" value="Unassembled WGS sequence"/>
</dbReference>
<sequence length="121" mass="12688">MTDAPSNESGQPTTQVEETTMTNTSDDATTMDAAAMTAAIQHLVTAAGLQPGTATTGSKRNQMKPMTKTRRRAGADDDEDGRAPRTNQHRVTTQNAPFTAARVGPSTTNQTTRNEAPSGGP</sequence>
<evidence type="ECO:0000313" key="8">
    <source>
        <dbReference type="Proteomes" id="UP000486351"/>
    </source>
</evidence>
<feature type="compositionally biased region" description="Low complexity" evidence="1">
    <location>
        <begin position="13"/>
        <end position="29"/>
    </location>
</feature>
<dbReference type="EMBL" id="QXFY01000401">
    <property type="protein sequence ID" value="KAE9345455.1"/>
    <property type="molecule type" value="Genomic_DNA"/>
</dbReference>
<evidence type="ECO:0000256" key="1">
    <source>
        <dbReference type="SAM" id="MobiDB-lite"/>
    </source>
</evidence>
<name>A0A6A3YD56_9STRA</name>
<protein>
    <submittedName>
        <fullName evidence="4">Uncharacterized protein</fullName>
    </submittedName>
</protein>
<feature type="compositionally biased region" description="Polar residues" evidence="1">
    <location>
        <begin position="1"/>
        <end position="12"/>
    </location>
</feature>
<accession>A0A6A3YD56</accession>
<evidence type="ECO:0000313" key="2">
    <source>
        <dbReference type="EMBL" id="KAE9082974.1"/>
    </source>
</evidence>
<dbReference type="EMBL" id="QXFX01001922">
    <property type="protein sequence ID" value="KAE9082974.1"/>
    <property type="molecule type" value="Genomic_DNA"/>
</dbReference>
<evidence type="ECO:0000313" key="3">
    <source>
        <dbReference type="EMBL" id="KAE9107455.1"/>
    </source>
</evidence>
<feature type="region of interest" description="Disordered" evidence="1">
    <location>
        <begin position="1"/>
        <end position="29"/>
    </location>
</feature>
<dbReference type="Proteomes" id="UP000440732">
    <property type="component" value="Unassembled WGS sequence"/>
</dbReference>
<proteinExistence type="predicted"/>
<feature type="compositionally biased region" description="Polar residues" evidence="1">
    <location>
        <begin position="105"/>
        <end position="115"/>
    </location>
</feature>
<evidence type="ECO:0000313" key="6">
    <source>
        <dbReference type="Proteomes" id="UP000440367"/>
    </source>
</evidence>
<organism evidence="4 6">
    <name type="scientific">Phytophthora fragariae</name>
    <dbReference type="NCBI Taxonomy" id="53985"/>
    <lineage>
        <taxon>Eukaryota</taxon>
        <taxon>Sar</taxon>
        <taxon>Stramenopiles</taxon>
        <taxon>Oomycota</taxon>
        <taxon>Peronosporomycetes</taxon>
        <taxon>Peronosporales</taxon>
        <taxon>Peronosporaceae</taxon>
        <taxon>Phytophthora</taxon>
    </lineage>
</organism>
<gene>
    <name evidence="4" type="ORF">PF002_g17141</name>
    <name evidence="3" type="ORF">PF006_g21109</name>
    <name evidence="5" type="ORF">PF008_g8745</name>
    <name evidence="2" type="ORF">PF010_g21380</name>
</gene>
<feature type="compositionally biased region" description="Polar residues" evidence="1">
    <location>
        <begin position="85"/>
        <end position="97"/>
    </location>
</feature>
<evidence type="ECO:0000313" key="4">
    <source>
        <dbReference type="EMBL" id="KAE9216216.1"/>
    </source>
</evidence>